<gene>
    <name evidence="2" type="ORF">ACHAWO_003713</name>
</gene>
<proteinExistence type="predicted"/>
<organism evidence="2 3">
    <name type="scientific">Cyclotella atomus</name>
    <dbReference type="NCBI Taxonomy" id="382360"/>
    <lineage>
        <taxon>Eukaryota</taxon>
        <taxon>Sar</taxon>
        <taxon>Stramenopiles</taxon>
        <taxon>Ochrophyta</taxon>
        <taxon>Bacillariophyta</taxon>
        <taxon>Coscinodiscophyceae</taxon>
        <taxon>Thalassiosirophycidae</taxon>
        <taxon>Stephanodiscales</taxon>
        <taxon>Stephanodiscaceae</taxon>
        <taxon>Cyclotella</taxon>
    </lineage>
</organism>
<name>A0ABD3NJS1_9STRA</name>
<dbReference type="InterPro" id="IPR053858">
    <property type="entry name" value="Arb2_dom"/>
</dbReference>
<dbReference type="InterPro" id="IPR048263">
    <property type="entry name" value="Arb2"/>
</dbReference>
<sequence length="650" mass="71958">MKAIIFAPRLSQWYRAFMGNSQCCEAAHCNGECKSGPVQDGDMTPDVKAKPIPAGFVLLHGCTTMEQHEELVLNDLKTVGFQCAVNNKHVPLGKRLIGEEGLKAIGFEFRFVPCAKHSSDTTSADEVQDSSVVPVEELADSTAAQEEPKRVRFDFSSKNTDDRVGWHSCKACATRLFYVGTQQPYLNADANDSTLDKVCTSNNVVNNTLCPSDENDESNKSGVAELKANETNEQLYVSDNGDNLSAASKETTVSFGDTEQMTSVAEVAEATTHQDENDSLLQNVTAAAQNPSSPRPTKPTLITPLNRHNYIADGLHYELLSTLAQEAAHDIMRRTFTLGWVTVCNDDRHHEHVRALVDGDHPLALEEKEVVKELLGLHVHNGQEDEKKDLEECNPEQSTTHQRSTLLIATGRGKVRAGIFSRFHLLTAGIEVGTAWHNIREARIRGMGVVIIDPNARGEQEGMETFKRSVVALFTRAADRIRKSSKHEHETTQQHSAAKHASSIYILAHSASGGQLVRHLREDPSLLPTIQAVAFTDSTHNVQWCKNDPSLMEFLSTKNCIYLRSNDVRMSQSCIHVSSRGKDIACQCVNCKHNRKSAGVVADTDSFWEHRFGKIRTLWAGTADHALSNWAGHDHIWLHFDRHATKSTDA</sequence>
<accession>A0ABD3NJS1</accession>
<dbReference type="AlphaFoldDB" id="A0ABD3NJS1"/>
<evidence type="ECO:0000313" key="3">
    <source>
        <dbReference type="Proteomes" id="UP001530400"/>
    </source>
</evidence>
<dbReference type="PANTHER" id="PTHR21357">
    <property type="entry name" value="FAM172 FAMILY PROTEIN HOMOLOG CG10038"/>
    <property type="match status" value="1"/>
</dbReference>
<reference evidence="2 3" key="1">
    <citation type="submission" date="2024-10" db="EMBL/GenBank/DDBJ databases">
        <title>Updated reference genomes for cyclostephanoid diatoms.</title>
        <authorList>
            <person name="Roberts W.R."/>
            <person name="Alverson A.J."/>
        </authorList>
    </citation>
    <scope>NUCLEOTIDE SEQUENCE [LARGE SCALE GENOMIC DNA]</scope>
    <source>
        <strain evidence="2 3">AJA010-31</strain>
    </source>
</reference>
<dbReference type="Pfam" id="PF22749">
    <property type="entry name" value="Arb2"/>
    <property type="match status" value="1"/>
</dbReference>
<comment type="caution">
    <text evidence="2">The sequence shown here is derived from an EMBL/GenBank/DDBJ whole genome shotgun (WGS) entry which is preliminary data.</text>
</comment>
<dbReference type="PANTHER" id="PTHR21357:SF4">
    <property type="entry name" value="FAM172 FAMILY PROTEIN HOMOLOG CG10038"/>
    <property type="match status" value="1"/>
</dbReference>
<protein>
    <recommendedName>
        <fullName evidence="1">Arb2 domain-containing protein</fullName>
    </recommendedName>
</protein>
<keyword evidence="3" id="KW-1185">Reference proteome</keyword>
<dbReference type="Proteomes" id="UP001530400">
    <property type="component" value="Unassembled WGS sequence"/>
</dbReference>
<feature type="domain" description="Arb2" evidence="1">
    <location>
        <begin position="401"/>
        <end position="566"/>
    </location>
</feature>
<evidence type="ECO:0000259" key="1">
    <source>
        <dbReference type="Pfam" id="PF22749"/>
    </source>
</evidence>
<dbReference type="EMBL" id="JALLPJ020001119">
    <property type="protein sequence ID" value="KAL3776067.1"/>
    <property type="molecule type" value="Genomic_DNA"/>
</dbReference>
<evidence type="ECO:0000313" key="2">
    <source>
        <dbReference type="EMBL" id="KAL3776067.1"/>
    </source>
</evidence>